<evidence type="ECO:0000313" key="1">
    <source>
        <dbReference type="EMBL" id="KAG9445113.1"/>
    </source>
</evidence>
<gene>
    <name evidence="1" type="ORF">H6P81_016453</name>
</gene>
<dbReference type="EMBL" id="JAINDJ010000006">
    <property type="protein sequence ID" value="KAG9445113.1"/>
    <property type="molecule type" value="Genomic_DNA"/>
</dbReference>
<dbReference type="Proteomes" id="UP000825729">
    <property type="component" value="Unassembled WGS sequence"/>
</dbReference>
<reference evidence="1 2" key="1">
    <citation type="submission" date="2021-07" db="EMBL/GenBank/DDBJ databases">
        <title>The Aristolochia fimbriata genome: insights into angiosperm evolution, floral development and chemical biosynthesis.</title>
        <authorList>
            <person name="Jiao Y."/>
        </authorList>
    </citation>
    <scope>NUCLEOTIDE SEQUENCE [LARGE SCALE GENOMIC DNA]</scope>
    <source>
        <strain evidence="1">IBCAS-2021</strain>
        <tissue evidence="1">Leaf</tissue>
    </source>
</reference>
<organism evidence="1 2">
    <name type="scientific">Aristolochia fimbriata</name>
    <name type="common">White veined hardy Dutchman's pipe vine</name>
    <dbReference type="NCBI Taxonomy" id="158543"/>
    <lineage>
        <taxon>Eukaryota</taxon>
        <taxon>Viridiplantae</taxon>
        <taxon>Streptophyta</taxon>
        <taxon>Embryophyta</taxon>
        <taxon>Tracheophyta</taxon>
        <taxon>Spermatophyta</taxon>
        <taxon>Magnoliopsida</taxon>
        <taxon>Magnoliidae</taxon>
        <taxon>Piperales</taxon>
        <taxon>Aristolochiaceae</taxon>
        <taxon>Aristolochia</taxon>
    </lineage>
</organism>
<name>A0AAV7ECY2_ARIFI</name>
<comment type="caution">
    <text evidence="1">The sequence shown here is derived from an EMBL/GenBank/DDBJ whole genome shotgun (WGS) entry which is preliminary data.</text>
</comment>
<dbReference type="AlphaFoldDB" id="A0AAV7ECY2"/>
<accession>A0AAV7ECY2</accession>
<proteinExistence type="predicted"/>
<sequence>MIVPRVGHLWRAALRNRIRGEPTATADLSEKGLRTREERTPNLVRSVRKGEGKLHFEDCRFGFEIWEIHKRESVLASSFYGCPNIRGSAFPRSVLNLIAFSRTPRVLAGIDLDR</sequence>
<keyword evidence="2" id="KW-1185">Reference proteome</keyword>
<protein>
    <submittedName>
        <fullName evidence="1">Uncharacterized protein</fullName>
    </submittedName>
</protein>
<evidence type="ECO:0000313" key="2">
    <source>
        <dbReference type="Proteomes" id="UP000825729"/>
    </source>
</evidence>